<dbReference type="GO" id="GO:0051301">
    <property type="term" value="P:cell division"/>
    <property type="evidence" value="ECO:0007669"/>
    <property type="project" value="UniProtKB-KW"/>
</dbReference>
<dbReference type="PANTHER" id="PTHR12663:SF0">
    <property type="entry name" value="PRECOCIOUS DISSOCIATION OF SISTERS 5, ISOFORM A"/>
    <property type="match status" value="1"/>
</dbReference>
<evidence type="ECO:0000256" key="6">
    <source>
        <dbReference type="SAM" id="MobiDB-lite"/>
    </source>
</evidence>
<dbReference type="OrthoDB" id="6429416at2759"/>
<organism evidence="7 8">
    <name type="scientific">Trichonephila clavata</name>
    <name type="common">Joro spider</name>
    <name type="synonym">Nephila clavata</name>
    <dbReference type="NCBI Taxonomy" id="2740835"/>
    <lineage>
        <taxon>Eukaryota</taxon>
        <taxon>Metazoa</taxon>
        <taxon>Ecdysozoa</taxon>
        <taxon>Arthropoda</taxon>
        <taxon>Chelicerata</taxon>
        <taxon>Arachnida</taxon>
        <taxon>Araneae</taxon>
        <taxon>Araneomorphae</taxon>
        <taxon>Entelegynae</taxon>
        <taxon>Araneoidea</taxon>
        <taxon>Nephilidae</taxon>
        <taxon>Trichonephila</taxon>
    </lineage>
</organism>
<accession>A0A8X6GL03</accession>
<feature type="region of interest" description="Disordered" evidence="6">
    <location>
        <begin position="1148"/>
        <end position="1256"/>
    </location>
</feature>
<evidence type="ECO:0000256" key="5">
    <source>
        <dbReference type="ARBA" id="ARBA00023306"/>
    </source>
</evidence>
<dbReference type="Pfam" id="PF20168">
    <property type="entry name" value="PDS5"/>
    <property type="match status" value="1"/>
</dbReference>
<feature type="compositionally biased region" description="Basic and acidic residues" evidence="6">
    <location>
        <begin position="1554"/>
        <end position="1564"/>
    </location>
</feature>
<feature type="region of interest" description="Disordered" evidence="6">
    <location>
        <begin position="1271"/>
        <end position="1300"/>
    </location>
</feature>
<evidence type="ECO:0000256" key="4">
    <source>
        <dbReference type="ARBA" id="ARBA00023242"/>
    </source>
</evidence>
<feature type="compositionally biased region" description="Polar residues" evidence="6">
    <location>
        <begin position="1209"/>
        <end position="1224"/>
    </location>
</feature>
<evidence type="ECO:0000256" key="2">
    <source>
        <dbReference type="ARBA" id="ARBA00022618"/>
    </source>
</evidence>
<feature type="region of interest" description="Disordered" evidence="6">
    <location>
        <begin position="1346"/>
        <end position="1371"/>
    </location>
</feature>
<dbReference type="PANTHER" id="PTHR12663">
    <property type="entry name" value="ANDROGEN INDUCED INHIBITOR OF PROLIFERATION AS3 / PDS5-RELATED"/>
    <property type="match status" value="1"/>
</dbReference>
<reference evidence="7" key="1">
    <citation type="submission" date="2020-07" db="EMBL/GenBank/DDBJ databases">
        <title>Multicomponent nature underlies the extraordinary mechanical properties of spider dragline silk.</title>
        <authorList>
            <person name="Kono N."/>
            <person name="Nakamura H."/>
            <person name="Mori M."/>
            <person name="Yoshida Y."/>
            <person name="Ohtoshi R."/>
            <person name="Malay A.D."/>
            <person name="Moran D.A.P."/>
            <person name="Tomita M."/>
            <person name="Numata K."/>
            <person name="Arakawa K."/>
        </authorList>
    </citation>
    <scope>NUCLEOTIDE SEQUENCE</scope>
</reference>
<feature type="compositionally biased region" description="Basic residues" evidence="6">
    <location>
        <begin position="1487"/>
        <end position="1500"/>
    </location>
</feature>
<feature type="compositionally biased region" description="Polar residues" evidence="6">
    <location>
        <begin position="1534"/>
        <end position="1547"/>
    </location>
</feature>
<protein>
    <submittedName>
        <fullName evidence="7">Sister chromatid cohesion protein PDS5 homolog B-B</fullName>
    </submittedName>
</protein>
<dbReference type="InterPro" id="IPR039776">
    <property type="entry name" value="Pds5"/>
</dbReference>
<feature type="compositionally biased region" description="Polar residues" evidence="6">
    <location>
        <begin position="1156"/>
        <end position="1173"/>
    </location>
</feature>
<sequence>MQQWSISNDRKNNRGFSRRASMDDPLENVLYPPGVKDLTEEVSTEELICRLKDCGDVFQKMSQKEQTARLYEPLAHLLITERFIEHKSREVRVLVACNIADIFRICAPDEPYRVPSQVKLVMEFFVDQLKLLSNPLDSSFNKCIYLLENLAVVKTFTICFDTPGCRHIIYRLFKVIFHASGDHILKAKRHIINLLCPLITDSDVVTQELLDVILIHLVEPVKSQRPTASLIGKEIFLKTASTLEPYIQAFYNNAFILGASVQSSLSSHLYPLIYEINLLNSGVLLTVIPRLEYKLKSTDIAERTEVTEILGRMFSDRNSDMIETHNLLWGCFLDRFNDINKNIRLLCVNFAREFLVYHPESRQDITAKLKSRLRDVEQDVRVAVVTAVIDAAREDLFCVNEDLINHVMERTLDKMFSVRKEAILGLGVLHKDYLLTPVRPDSRAEAMLSFVKNKLLNVYYQPQVEDRLLVERVFNTCLVPYQRPLKERLKIFYELFVSIDDCATRCIRDMLQSQKNFRDDMMKIIECIQLGDPSKELPIGKIRALSKELIYVEKSVEYIKRFCREMEQDNKLRNMMITVLDGSISSAECEVRVKEILKTLGDPVRTNMHYMVIKQLLEKIVPVWIDKEGVKYVVSLIKDFMSGDAAKEPKIACRGMELISVLSFAFPNLFTAEELYKDMLCILNENNSDDIVPVLQALSNVITDVKKYFPDVCVKLIPIMKQFVTFGSKKQAKFAVKLIFHIVDNKQEVFGELIEHLKKHFTFSSQYFRTSLAAVGYIAFLCHDMFASEFKNVVAKVIVRDLLMLDEELPNEENEQGAGNELWAPLESLREITKIKMEGMKVMVRWLMGMKDMIQPAMSTLRLLCTIIAHNGDLMEKNCLSPAECSWMRVSAGSCMLRLCREPKYAASLTIEQFTILAFLINDKCPELRERFCSKLNKGLYYLKLPLEFLAVLALGSLEPRKEFRAIIKKYFIHNVIRRRVFIKDHRISSKDLPQYLPDYAIMYLVYLLAHAPFFPSFNDVPALLKIRHCLFFFLDALMTKNDGYSFTFYIRTLENIKQTKDKIHPTNKSACLKLYAVCDVGLHILMTRPNYVLTDYPGSPHLNSKFFSDPDLESVNSKTYLPTELMRPVDLAKAGFNIDVYDNTEGTEREDAVVPSTSTTESIQSNINPSHVSKSEENPVPSFISNQSKVTASSVKTKTRSGPKQAKKNSNSRVTQQRKTSGVSRKPLKKPNIRQDPSISRRATRNHPIQEVKLNNGHIASIEISSINSSEIDSNKSPETDSSNSGNTVSNDLADTSSDNLHEMDIHKTNLDKDAPSVKNHKIPRASNKILRVSLNKLPLNTENYSKSLSDNSAVSEDTPSLNSQSIKQNNSLSPNITSIKLSNQSSLQYLIKQCNVYLKRTEVHDYLNKRSLDEMNSGDFQNLDSSSNRLDGACLKKRGRPAREIKKSPQENNHLDGEYLRKRGRPAREIKKSPQEKLNTTKSSVGHRKFPERKKTLQKPKLTNDLLESSRKNKANIRKIHEEITAEINAINQGHPTVKTNSKQTVTKRTKKSEEQPAAKRR</sequence>
<dbReference type="GO" id="GO:0005634">
    <property type="term" value="C:nucleus"/>
    <property type="evidence" value="ECO:0007669"/>
    <property type="project" value="UniProtKB-SubCell"/>
</dbReference>
<dbReference type="SUPFAM" id="SSF48371">
    <property type="entry name" value="ARM repeat"/>
    <property type="match status" value="1"/>
</dbReference>
<comment type="caution">
    <text evidence="7">The sequence shown here is derived from an EMBL/GenBank/DDBJ whole genome shotgun (WGS) entry which is preliminary data.</text>
</comment>
<feature type="region of interest" description="Disordered" evidence="6">
    <location>
        <begin position="1534"/>
        <end position="1564"/>
    </location>
</feature>
<evidence type="ECO:0000313" key="8">
    <source>
        <dbReference type="Proteomes" id="UP000887116"/>
    </source>
</evidence>
<evidence type="ECO:0000256" key="3">
    <source>
        <dbReference type="ARBA" id="ARBA00022776"/>
    </source>
</evidence>
<dbReference type="GO" id="GO:0007064">
    <property type="term" value="P:mitotic sister chromatid cohesion"/>
    <property type="evidence" value="ECO:0007669"/>
    <property type="project" value="InterPro"/>
</dbReference>
<dbReference type="InterPro" id="IPR016024">
    <property type="entry name" value="ARM-type_fold"/>
</dbReference>
<dbReference type="Gene3D" id="1.25.10.10">
    <property type="entry name" value="Leucine-rich Repeat Variant"/>
    <property type="match status" value="1"/>
</dbReference>
<proteinExistence type="predicted"/>
<dbReference type="EMBL" id="BMAO01026066">
    <property type="protein sequence ID" value="GFR06796.1"/>
    <property type="molecule type" value="Genomic_DNA"/>
</dbReference>
<feature type="compositionally biased region" description="Basic residues" evidence="6">
    <location>
        <begin position="1198"/>
        <end position="1208"/>
    </location>
</feature>
<keyword evidence="3" id="KW-0498">Mitosis</keyword>
<dbReference type="GO" id="GO:0000785">
    <property type="term" value="C:chromatin"/>
    <property type="evidence" value="ECO:0007669"/>
    <property type="project" value="TreeGrafter"/>
</dbReference>
<dbReference type="GO" id="GO:0006281">
    <property type="term" value="P:DNA repair"/>
    <property type="evidence" value="ECO:0007669"/>
    <property type="project" value="TreeGrafter"/>
</dbReference>
<dbReference type="Proteomes" id="UP000887116">
    <property type="component" value="Unassembled WGS sequence"/>
</dbReference>
<dbReference type="CDD" id="cd19953">
    <property type="entry name" value="PDS5"/>
    <property type="match status" value="1"/>
</dbReference>
<gene>
    <name evidence="7" type="primary">pds5b-b</name>
    <name evidence="7" type="ORF">TNCT_348801</name>
</gene>
<feature type="compositionally biased region" description="Basic and acidic residues" evidence="6">
    <location>
        <begin position="1443"/>
        <end position="1477"/>
    </location>
</feature>
<feature type="compositionally biased region" description="Polar residues" evidence="6">
    <location>
        <begin position="1184"/>
        <end position="1197"/>
    </location>
</feature>
<keyword evidence="5" id="KW-0131">Cell cycle</keyword>
<comment type="subcellular location">
    <subcellularLocation>
        <location evidence="1">Nucleus</location>
    </subcellularLocation>
</comment>
<feature type="region of interest" description="Disordered" evidence="6">
    <location>
        <begin position="1433"/>
        <end position="1505"/>
    </location>
</feature>
<name>A0A8X6GL03_TRICU</name>
<keyword evidence="4" id="KW-0539">Nucleus</keyword>
<evidence type="ECO:0000313" key="7">
    <source>
        <dbReference type="EMBL" id="GFR06796.1"/>
    </source>
</evidence>
<keyword evidence="8" id="KW-1185">Reference proteome</keyword>
<feature type="region of interest" description="Disordered" evidence="6">
    <location>
        <begin position="1"/>
        <end position="20"/>
    </location>
</feature>
<dbReference type="InterPro" id="IPR011989">
    <property type="entry name" value="ARM-like"/>
</dbReference>
<evidence type="ECO:0000256" key="1">
    <source>
        <dbReference type="ARBA" id="ARBA00004123"/>
    </source>
</evidence>
<feature type="compositionally biased region" description="Polar residues" evidence="6">
    <location>
        <begin position="1281"/>
        <end position="1300"/>
    </location>
</feature>
<keyword evidence="2" id="KW-0132">Cell division</keyword>